<evidence type="ECO:0000313" key="2">
    <source>
        <dbReference type="EMBL" id="HHF53244.1"/>
    </source>
</evidence>
<feature type="region of interest" description="Disordered" evidence="1">
    <location>
        <begin position="213"/>
        <end position="235"/>
    </location>
</feature>
<reference evidence="2" key="1">
    <citation type="journal article" date="2020" name="mSystems">
        <title>Genome- and Community-Level Interaction Insights into Carbon Utilization and Element Cycling Functions of Hydrothermarchaeota in Hydrothermal Sediment.</title>
        <authorList>
            <person name="Zhou Z."/>
            <person name="Liu Y."/>
            <person name="Xu W."/>
            <person name="Pan J."/>
            <person name="Luo Z.H."/>
            <person name="Li M."/>
        </authorList>
    </citation>
    <scope>NUCLEOTIDE SEQUENCE [LARGE SCALE GENOMIC DNA]</scope>
    <source>
        <strain evidence="2">HyVt-96</strain>
    </source>
</reference>
<sequence length="427" mass="48392">MNFFFTANSLATYHDVYEWKEGNWILVTGAGVPEVSPLIGGQNTQVGDVTIWNTDEDLHVQYQTYSPWYMTETHLYVGEELPSSAAPGKFPYKYENSGGFNQYTYIIPLADLDVEPGDWLYILAHAVVINAETGKSETAWKEGTDFGRNGWAMYNEYQVQFRKAKLRSENPDFKQYRFSSSRLAGTSGYFNPKVGNPGQFLIRNVVNYYGHSNNPGNPDSGFNDPDPPDNPRNNSTAGGLWIRAWISETELFWDVFKPGSYMGKVFTIGVESNGPVQILLGSGTIQIPYFDPATGNIAWWGPWQQPSTTSENIVEDKKRIKSLLGDKNNRGTPPDNINICYWWYESSEMPDPIEWDQAKESVPSEDNVGIAPDQWKRASDMNGQVLFIRDGYEEGRYLTFFENIKVERSDSEGEYIEQFSICIAPSL</sequence>
<dbReference type="Proteomes" id="UP000886050">
    <property type="component" value="Unassembled WGS sequence"/>
</dbReference>
<dbReference type="EMBL" id="DRTX01000138">
    <property type="protein sequence ID" value="HHF53244.1"/>
    <property type="molecule type" value="Genomic_DNA"/>
</dbReference>
<evidence type="ECO:0000256" key="1">
    <source>
        <dbReference type="SAM" id="MobiDB-lite"/>
    </source>
</evidence>
<protein>
    <submittedName>
        <fullName evidence="2">Uncharacterized protein</fullName>
    </submittedName>
</protein>
<name>A0A7V5HMZ2_UNCW3</name>
<proteinExistence type="predicted"/>
<comment type="caution">
    <text evidence="2">The sequence shown here is derived from an EMBL/GenBank/DDBJ whole genome shotgun (WGS) entry which is preliminary data.</text>
</comment>
<gene>
    <name evidence="2" type="ORF">ENL43_02630</name>
</gene>
<dbReference type="AlphaFoldDB" id="A0A7V5HMZ2"/>
<organism evidence="2">
    <name type="scientific">candidate division WOR-3 bacterium</name>
    <dbReference type="NCBI Taxonomy" id="2052148"/>
    <lineage>
        <taxon>Bacteria</taxon>
        <taxon>Bacteria division WOR-3</taxon>
    </lineage>
</organism>
<feature type="compositionally biased region" description="Low complexity" evidence="1">
    <location>
        <begin position="213"/>
        <end position="224"/>
    </location>
</feature>
<accession>A0A7V5HMZ2</accession>